<keyword evidence="2" id="KW-1185">Reference proteome</keyword>
<organism evidence="1 2">
    <name type="scientific">Aldrovandia affinis</name>
    <dbReference type="NCBI Taxonomy" id="143900"/>
    <lineage>
        <taxon>Eukaryota</taxon>
        <taxon>Metazoa</taxon>
        <taxon>Chordata</taxon>
        <taxon>Craniata</taxon>
        <taxon>Vertebrata</taxon>
        <taxon>Euteleostomi</taxon>
        <taxon>Actinopterygii</taxon>
        <taxon>Neopterygii</taxon>
        <taxon>Teleostei</taxon>
        <taxon>Notacanthiformes</taxon>
        <taxon>Halosauridae</taxon>
        <taxon>Aldrovandia</taxon>
    </lineage>
</organism>
<comment type="caution">
    <text evidence="1">The sequence shown here is derived from an EMBL/GenBank/DDBJ whole genome shotgun (WGS) entry which is preliminary data.</text>
</comment>
<name>A0AAD7SK18_9TELE</name>
<evidence type="ECO:0000313" key="1">
    <source>
        <dbReference type="EMBL" id="KAJ8403958.1"/>
    </source>
</evidence>
<evidence type="ECO:0000313" key="2">
    <source>
        <dbReference type="Proteomes" id="UP001221898"/>
    </source>
</evidence>
<dbReference type="AlphaFoldDB" id="A0AAD7SK18"/>
<dbReference type="EMBL" id="JAINUG010000055">
    <property type="protein sequence ID" value="KAJ8403958.1"/>
    <property type="molecule type" value="Genomic_DNA"/>
</dbReference>
<dbReference type="Proteomes" id="UP001221898">
    <property type="component" value="Unassembled WGS sequence"/>
</dbReference>
<accession>A0AAD7SK18</accession>
<sequence>MRGLAQERKNFAHHAASADQETLGDAVASATSDVEAANGSMIQTYGKWRAVLCFHGRQFTWDFVVAKPLLGADFLCPNSLLVDVKNRRPVKAEDFGSFPCMLSDLPTTTLSCALTASNEFSRLLCKFPDLTKPTFSTADTKHGVEHHIPTTGPPVHASKAHHCESLIRNSPTWNALA</sequence>
<protein>
    <submittedName>
        <fullName evidence="1">Uncharacterized protein</fullName>
    </submittedName>
</protein>
<reference evidence="1" key="1">
    <citation type="journal article" date="2023" name="Science">
        <title>Genome structures resolve the early diversification of teleost fishes.</title>
        <authorList>
            <person name="Parey E."/>
            <person name="Louis A."/>
            <person name="Montfort J."/>
            <person name="Bouchez O."/>
            <person name="Roques C."/>
            <person name="Iampietro C."/>
            <person name="Lluch J."/>
            <person name="Castinel A."/>
            <person name="Donnadieu C."/>
            <person name="Desvignes T."/>
            <person name="Floi Bucao C."/>
            <person name="Jouanno E."/>
            <person name="Wen M."/>
            <person name="Mejri S."/>
            <person name="Dirks R."/>
            <person name="Jansen H."/>
            <person name="Henkel C."/>
            <person name="Chen W.J."/>
            <person name="Zahm M."/>
            <person name="Cabau C."/>
            <person name="Klopp C."/>
            <person name="Thompson A.W."/>
            <person name="Robinson-Rechavi M."/>
            <person name="Braasch I."/>
            <person name="Lecointre G."/>
            <person name="Bobe J."/>
            <person name="Postlethwait J.H."/>
            <person name="Berthelot C."/>
            <person name="Roest Crollius H."/>
            <person name="Guiguen Y."/>
        </authorList>
    </citation>
    <scope>NUCLEOTIDE SEQUENCE</scope>
    <source>
        <strain evidence="1">NC1722</strain>
    </source>
</reference>
<gene>
    <name evidence="1" type="ORF">AAFF_G00343080</name>
</gene>
<proteinExistence type="predicted"/>